<feature type="coiled-coil region" evidence="1">
    <location>
        <begin position="323"/>
        <end position="529"/>
    </location>
</feature>
<accession>A0A0N4WWP0</accession>
<keyword evidence="1" id="KW-0175">Coiled coil</keyword>
<reference evidence="2 3" key="2">
    <citation type="submission" date="2018-11" db="EMBL/GenBank/DDBJ databases">
        <authorList>
            <consortium name="Pathogen Informatics"/>
        </authorList>
    </citation>
    <scope>NUCLEOTIDE SEQUENCE [LARGE SCALE GENOMIC DNA]</scope>
    <source>
        <strain evidence="2 3">MHpl1</strain>
    </source>
</reference>
<dbReference type="Proteomes" id="UP000268014">
    <property type="component" value="Unassembled WGS sequence"/>
</dbReference>
<evidence type="ECO:0000313" key="2">
    <source>
        <dbReference type="EMBL" id="VDO59040.1"/>
    </source>
</evidence>
<evidence type="ECO:0000313" key="3">
    <source>
        <dbReference type="Proteomes" id="UP000268014"/>
    </source>
</evidence>
<dbReference type="WBParaSite" id="HPLM_0001618001-mRNA-1">
    <property type="protein sequence ID" value="HPLM_0001618001-mRNA-1"/>
    <property type="gene ID" value="HPLM_0001618001"/>
</dbReference>
<evidence type="ECO:0000256" key="1">
    <source>
        <dbReference type="SAM" id="Coils"/>
    </source>
</evidence>
<proteinExistence type="predicted"/>
<dbReference type="STRING" id="6290.A0A0N4WWP0"/>
<dbReference type="OMA" id="ENENKHC"/>
<organism evidence="4">
    <name type="scientific">Haemonchus placei</name>
    <name type="common">Barber's pole worm</name>
    <dbReference type="NCBI Taxonomy" id="6290"/>
    <lineage>
        <taxon>Eukaryota</taxon>
        <taxon>Metazoa</taxon>
        <taxon>Ecdysozoa</taxon>
        <taxon>Nematoda</taxon>
        <taxon>Chromadorea</taxon>
        <taxon>Rhabditida</taxon>
        <taxon>Rhabditina</taxon>
        <taxon>Rhabditomorpha</taxon>
        <taxon>Strongyloidea</taxon>
        <taxon>Trichostrongylidae</taxon>
        <taxon>Haemonchus</taxon>
    </lineage>
</organism>
<dbReference type="OrthoDB" id="5801533at2759"/>
<reference evidence="4" key="1">
    <citation type="submission" date="2017-02" db="UniProtKB">
        <authorList>
            <consortium name="WormBaseParasite"/>
        </authorList>
    </citation>
    <scope>IDENTIFICATION</scope>
</reference>
<sequence>MSRCHALEKKIRNANLSYSNLSFTAHNKEEVLRLVEKVRDVLRVLGKQNKELRKECTFLLGLQDQSDCSTDSSAASGKPDRVDRSIVEKTNLFAEDFEKKQQEILESLKTLADNVSNCDESVLNILKGIGATDDTAGIERSGGDAVVAEVPASPERINVSQQKVDPSNATNLSMMNASLMDLMSRSMNTSKEIVTFKTKLVSLRDVMHQMFENLKSSGVLFEDVLELLGTGTEEMRSLADRIRAMKFEWNTAIEEKRVVMDAIEETVVSVNRMQTELSAWEQSLNETSFRLDISMAQTTTECFSVQTARADEGGDSSLYQNSLEELQKQVSLKTEEINHLRSIVEEAREARDLALSTADDLQSTVKQMEARLISTAEERERLISTIQADEAEKLELKELIESQMKLNEEVQRDMLQLRSETDALNKELGAKEVLVVELEAKLAAAKDSNASLKEVIVERESKLDVLRAALDEEQERRQEEHENWKKDLARAQGTSSALRRDLERIRNELNTKEEKIRCLQDQLRCVEENNYRMAEVVSSFASDENKGARSANANPLTAVVGVQTTALMAKMKSRDAQTDLTRTTLAEMECDAVSYSSELDALRSTYTELREAVGQLVVKNIKPLPDKSGIASIEKSCKELSRLIHHERRRRENQANELAAMTAKIEELRQKGLLEVPSGTPLKGASATSASDAAAEKAKKFDDPNRQTLFVLTAMAMDLVKQIRRLSLLHTAGKQIDFTAIIDLARKLRNELNDRFLIVRSEKENENKHCVSDLVHMVKILERDNRTLHESAKSWQKEYEALQKQNVGNPELTERIESQLRSIHSVMGEFRRVCGELQDPSNNVKAAKGGPAQ</sequence>
<keyword evidence="3" id="KW-1185">Reference proteome</keyword>
<protein>
    <submittedName>
        <fullName evidence="4">GRIP domain-containing protein</fullName>
    </submittedName>
</protein>
<dbReference type="EMBL" id="UZAF01019305">
    <property type="protein sequence ID" value="VDO59040.1"/>
    <property type="molecule type" value="Genomic_DNA"/>
</dbReference>
<gene>
    <name evidence="2" type="ORF">HPLM_LOCUS16172</name>
</gene>
<name>A0A0N4WWP0_HAEPC</name>
<feature type="coiled-coil region" evidence="1">
    <location>
        <begin position="778"/>
        <end position="805"/>
    </location>
</feature>
<evidence type="ECO:0000313" key="4">
    <source>
        <dbReference type="WBParaSite" id="HPLM_0001618001-mRNA-1"/>
    </source>
</evidence>
<dbReference type="AlphaFoldDB" id="A0A0N4WWP0"/>